<sequence>MASRSTSPSGSGKRDGLFTEQSLIYKTIMTPVIFFTFIISLALVDYRYSVKRSQYHAERPSRLPRWLHRIIYRYQPYEYVVVDEKGEPTGQKPSPYYYHRKQQKLMKMEAADAFELRGTVSVALSVLGVISLWGLWRLFSWLWQRVVAG</sequence>
<evidence type="ECO:0008006" key="4">
    <source>
        <dbReference type="Google" id="ProtNLM"/>
    </source>
</evidence>
<gene>
    <name evidence="2" type="ORF">VTK73DRAFT_5730</name>
</gene>
<evidence type="ECO:0000313" key="2">
    <source>
        <dbReference type="EMBL" id="KAL1880530.1"/>
    </source>
</evidence>
<accession>A0ABR3XXW6</accession>
<evidence type="ECO:0000313" key="3">
    <source>
        <dbReference type="Proteomes" id="UP001586593"/>
    </source>
</evidence>
<reference evidence="2 3" key="1">
    <citation type="journal article" date="2024" name="Commun. Biol.">
        <title>Comparative genomic analysis of thermophilic fungi reveals convergent evolutionary adaptations and gene losses.</title>
        <authorList>
            <person name="Steindorff A.S."/>
            <person name="Aguilar-Pontes M.V."/>
            <person name="Robinson A.J."/>
            <person name="Andreopoulos B."/>
            <person name="LaButti K."/>
            <person name="Kuo A."/>
            <person name="Mondo S."/>
            <person name="Riley R."/>
            <person name="Otillar R."/>
            <person name="Haridas S."/>
            <person name="Lipzen A."/>
            <person name="Grimwood J."/>
            <person name="Schmutz J."/>
            <person name="Clum A."/>
            <person name="Reid I.D."/>
            <person name="Moisan M.C."/>
            <person name="Butler G."/>
            <person name="Nguyen T.T.M."/>
            <person name="Dewar K."/>
            <person name="Conant G."/>
            <person name="Drula E."/>
            <person name="Henrissat B."/>
            <person name="Hansel C."/>
            <person name="Singer S."/>
            <person name="Hutchinson M.I."/>
            <person name="de Vries R.P."/>
            <person name="Natvig D.O."/>
            <person name="Powell A.J."/>
            <person name="Tsang A."/>
            <person name="Grigoriev I.V."/>
        </authorList>
    </citation>
    <scope>NUCLEOTIDE SEQUENCE [LARGE SCALE GENOMIC DNA]</scope>
    <source>
        <strain evidence="2 3">ATCC 24622</strain>
    </source>
</reference>
<feature type="transmembrane region" description="Helical" evidence="1">
    <location>
        <begin position="114"/>
        <end position="136"/>
    </location>
</feature>
<keyword evidence="3" id="KW-1185">Reference proteome</keyword>
<dbReference type="Proteomes" id="UP001586593">
    <property type="component" value="Unassembled WGS sequence"/>
</dbReference>
<dbReference type="EMBL" id="JAZHXJ010000032">
    <property type="protein sequence ID" value="KAL1880530.1"/>
    <property type="molecule type" value="Genomic_DNA"/>
</dbReference>
<keyword evidence="1" id="KW-0472">Membrane</keyword>
<protein>
    <recommendedName>
        <fullName evidence="4">DUF3592 domain-containing protein</fullName>
    </recommendedName>
</protein>
<keyword evidence="1" id="KW-0812">Transmembrane</keyword>
<comment type="caution">
    <text evidence="2">The sequence shown here is derived from an EMBL/GenBank/DDBJ whole genome shotgun (WGS) entry which is preliminary data.</text>
</comment>
<organism evidence="2 3">
    <name type="scientific">Phialemonium thermophilum</name>
    <dbReference type="NCBI Taxonomy" id="223376"/>
    <lineage>
        <taxon>Eukaryota</taxon>
        <taxon>Fungi</taxon>
        <taxon>Dikarya</taxon>
        <taxon>Ascomycota</taxon>
        <taxon>Pezizomycotina</taxon>
        <taxon>Sordariomycetes</taxon>
        <taxon>Sordariomycetidae</taxon>
        <taxon>Cephalothecales</taxon>
        <taxon>Cephalothecaceae</taxon>
        <taxon>Phialemonium</taxon>
    </lineage>
</organism>
<feature type="transmembrane region" description="Helical" evidence="1">
    <location>
        <begin position="23"/>
        <end position="44"/>
    </location>
</feature>
<name>A0ABR3XXW6_9PEZI</name>
<keyword evidence="1" id="KW-1133">Transmembrane helix</keyword>
<proteinExistence type="predicted"/>
<evidence type="ECO:0000256" key="1">
    <source>
        <dbReference type="SAM" id="Phobius"/>
    </source>
</evidence>